<evidence type="ECO:0000256" key="2">
    <source>
        <dbReference type="ARBA" id="ARBA00011084"/>
    </source>
</evidence>
<dbReference type="SUPFAM" id="SSF54523">
    <property type="entry name" value="Pili subunits"/>
    <property type="match status" value="1"/>
</dbReference>
<evidence type="ECO:0000256" key="3">
    <source>
        <dbReference type="ARBA" id="ARBA00021539"/>
    </source>
</evidence>
<dbReference type="NCBIfam" id="TIGR02532">
    <property type="entry name" value="IV_pilin_GFxxxE"/>
    <property type="match status" value="1"/>
</dbReference>
<dbReference type="Pfam" id="PF07963">
    <property type="entry name" value="N_methyl"/>
    <property type="match status" value="1"/>
</dbReference>
<feature type="transmembrane region" description="Helical" evidence="10">
    <location>
        <begin position="6"/>
        <end position="28"/>
    </location>
</feature>
<dbReference type="GO" id="GO:0015628">
    <property type="term" value="P:protein secretion by the type II secretion system"/>
    <property type="evidence" value="ECO:0007669"/>
    <property type="project" value="InterPro"/>
</dbReference>
<accession>A0A4Z0F8V1</accession>
<dbReference type="EMBL" id="SRIO01000006">
    <property type="protein sequence ID" value="TFZ82811.1"/>
    <property type="molecule type" value="Genomic_DNA"/>
</dbReference>
<dbReference type="InterPro" id="IPR051621">
    <property type="entry name" value="T2SS_protein_J"/>
</dbReference>
<dbReference type="Gene3D" id="3.10.610.10">
    <property type="entry name" value="GSPII I/J protein-like"/>
    <property type="match status" value="1"/>
</dbReference>
<dbReference type="OrthoDB" id="9794345at2"/>
<dbReference type="PANTHER" id="PTHR39583">
    <property type="entry name" value="TYPE II SECRETION SYSTEM PROTEIN J-RELATED"/>
    <property type="match status" value="1"/>
</dbReference>
<reference evidence="11 12" key="1">
    <citation type="journal article" date="2019" name="ISME J.">
        <title>Candidatus Macondimonas diazotrophica, a novel gammaproteobacterial genus dominating crude-oil-contaminated coastal sediments.</title>
        <authorList>
            <person name="Karthikeyan S."/>
            <person name="Konstantinidis K."/>
        </authorList>
    </citation>
    <scope>NUCLEOTIDE SEQUENCE [LARGE SCALE GENOMIC DNA]</scope>
    <source>
        <strain evidence="11 12">KTK01</strain>
    </source>
</reference>
<dbReference type="InterPro" id="IPR010055">
    <property type="entry name" value="T2SS_protein-GspJ"/>
</dbReference>
<keyword evidence="6" id="KW-0997">Cell inner membrane</keyword>
<dbReference type="AlphaFoldDB" id="A0A4Z0F8V1"/>
<name>A0A4Z0F8V1_9GAMM</name>
<dbReference type="PROSITE" id="PS00409">
    <property type="entry name" value="PROKAR_NTER_METHYL"/>
    <property type="match status" value="1"/>
</dbReference>
<proteinExistence type="inferred from homology"/>
<dbReference type="Pfam" id="PF11612">
    <property type="entry name" value="T2SSJ"/>
    <property type="match status" value="1"/>
</dbReference>
<dbReference type="PANTHER" id="PTHR39583:SF2">
    <property type="entry name" value="TYPE II SECRETION SYSTEM PROTEIN J"/>
    <property type="match status" value="1"/>
</dbReference>
<keyword evidence="4" id="KW-1003">Cell membrane</keyword>
<keyword evidence="9 10" id="KW-0472">Membrane</keyword>
<dbReference type="GO" id="GO:0015627">
    <property type="term" value="C:type II protein secretion system complex"/>
    <property type="evidence" value="ECO:0007669"/>
    <property type="project" value="InterPro"/>
</dbReference>
<evidence type="ECO:0000256" key="1">
    <source>
        <dbReference type="ARBA" id="ARBA00004377"/>
    </source>
</evidence>
<evidence type="ECO:0000256" key="5">
    <source>
        <dbReference type="ARBA" id="ARBA00022481"/>
    </source>
</evidence>
<keyword evidence="12" id="KW-1185">Reference proteome</keyword>
<evidence type="ECO:0000256" key="4">
    <source>
        <dbReference type="ARBA" id="ARBA00022475"/>
    </source>
</evidence>
<gene>
    <name evidence="11" type="primary">gspJ</name>
    <name evidence="11" type="ORF">E4680_05905</name>
</gene>
<protein>
    <recommendedName>
        <fullName evidence="3">Type II secretion system protein J</fullName>
    </recommendedName>
</protein>
<comment type="subcellular location">
    <subcellularLocation>
        <location evidence="1">Cell inner membrane</location>
        <topology evidence="1">Single-pass membrane protein</topology>
    </subcellularLocation>
</comment>
<evidence type="ECO:0000313" key="12">
    <source>
        <dbReference type="Proteomes" id="UP000297890"/>
    </source>
</evidence>
<evidence type="ECO:0000256" key="6">
    <source>
        <dbReference type="ARBA" id="ARBA00022519"/>
    </source>
</evidence>
<keyword evidence="8 10" id="KW-1133">Transmembrane helix</keyword>
<dbReference type="Proteomes" id="UP000297890">
    <property type="component" value="Unassembled WGS sequence"/>
</dbReference>
<evidence type="ECO:0000256" key="7">
    <source>
        <dbReference type="ARBA" id="ARBA00022692"/>
    </source>
</evidence>
<dbReference type="Gene3D" id="2.10.70.20">
    <property type="entry name" value="gspk-gspi-gspj complex like domains"/>
    <property type="match status" value="1"/>
</dbReference>
<dbReference type="RefSeq" id="WP_135281481.1">
    <property type="nucleotide sequence ID" value="NZ_SRIO01000006.1"/>
</dbReference>
<evidence type="ECO:0000313" key="11">
    <source>
        <dbReference type="EMBL" id="TFZ82811.1"/>
    </source>
</evidence>
<keyword evidence="5" id="KW-0488">Methylation</keyword>
<dbReference type="NCBIfam" id="TIGR01711">
    <property type="entry name" value="gspJ"/>
    <property type="match status" value="1"/>
</dbReference>
<comment type="caution">
    <text evidence="11">The sequence shown here is derived from an EMBL/GenBank/DDBJ whole genome shotgun (WGS) entry which is preliminary data.</text>
</comment>
<dbReference type="InterPro" id="IPR012902">
    <property type="entry name" value="N_methyl_site"/>
</dbReference>
<organism evidence="11 12">
    <name type="scientific">Candidatus Macondimonas diazotrophica</name>
    <dbReference type="NCBI Taxonomy" id="2305248"/>
    <lineage>
        <taxon>Bacteria</taxon>
        <taxon>Pseudomonadati</taxon>
        <taxon>Pseudomonadota</taxon>
        <taxon>Gammaproteobacteria</taxon>
        <taxon>Chromatiales</taxon>
        <taxon>Ectothiorhodospiraceae</taxon>
        <taxon>Candidatus Macondimonas</taxon>
    </lineage>
</organism>
<keyword evidence="7 10" id="KW-0812">Transmembrane</keyword>
<sequence>MRTRVAGFTLLELLVAMMVFSVLSILAYQGVRGALRAEEGVREAQAQWTALERAQTLFERDITQLAARSVRDARGDRQPPLVARAGQLDLVRAGVPNPLDFPRADLMRVRYRLADGRWERAASPILDAAPGDEPVFTVVLTGLRAVELTWLDQEGRWRSDWPPPGGAADVLPRALSLRWDIAGWGRLERRWVLP</sequence>
<dbReference type="InterPro" id="IPR045584">
    <property type="entry name" value="Pilin-like"/>
</dbReference>
<dbReference type="GO" id="GO:0005886">
    <property type="term" value="C:plasma membrane"/>
    <property type="evidence" value="ECO:0007669"/>
    <property type="project" value="UniProtKB-SubCell"/>
</dbReference>
<evidence type="ECO:0000256" key="8">
    <source>
        <dbReference type="ARBA" id="ARBA00022989"/>
    </source>
</evidence>
<comment type="similarity">
    <text evidence="2">Belongs to the GSP J family.</text>
</comment>
<evidence type="ECO:0000256" key="10">
    <source>
        <dbReference type="SAM" id="Phobius"/>
    </source>
</evidence>
<evidence type="ECO:0000256" key="9">
    <source>
        <dbReference type="ARBA" id="ARBA00023136"/>
    </source>
</evidence>